<dbReference type="PRINTS" id="PR00032">
    <property type="entry name" value="HTHARAC"/>
</dbReference>
<dbReference type="GO" id="GO:0043565">
    <property type="term" value="F:sequence-specific DNA binding"/>
    <property type="evidence" value="ECO:0007669"/>
    <property type="project" value="InterPro"/>
</dbReference>
<dbReference type="Gene3D" id="1.10.10.60">
    <property type="entry name" value="Homeodomain-like"/>
    <property type="match status" value="1"/>
</dbReference>
<dbReference type="Proteomes" id="UP000282832">
    <property type="component" value="Unassembled WGS sequence"/>
</dbReference>
<feature type="transmembrane region" description="Helical" evidence="4">
    <location>
        <begin position="57"/>
        <end position="78"/>
    </location>
</feature>
<evidence type="ECO:0000256" key="1">
    <source>
        <dbReference type="ARBA" id="ARBA00023015"/>
    </source>
</evidence>
<dbReference type="InterPro" id="IPR020449">
    <property type="entry name" value="Tscrpt_reg_AraC-type_HTH"/>
</dbReference>
<feature type="transmembrane region" description="Helical" evidence="4">
    <location>
        <begin position="90"/>
        <end position="109"/>
    </location>
</feature>
<feature type="domain" description="HTH araC/xylS-type" evidence="5">
    <location>
        <begin position="267"/>
        <end position="370"/>
    </location>
</feature>
<dbReference type="EMBL" id="SACY01000005">
    <property type="protein sequence ID" value="RVU23559.1"/>
    <property type="molecule type" value="Genomic_DNA"/>
</dbReference>
<keyword evidence="7" id="KW-1185">Reference proteome</keyword>
<keyword evidence="2" id="KW-0238">DNA-binding</keyword>
<evidence type="ECO:0000256" key="2">
    <source>
        <dbReference type="ARBA" id="ARBA00023125"/>
    </source>
</evidence>
<evidence type="ECO:0000256" key="3">
    <source>
        <dbReference type="ARBA" id="ARBA00023163"/>
    </source>
</evidence>
<protein>
    <submittedName>
        <fullName evidence="6">AraC family transcriptional regulator</fullName>
    </submittedName>
</protein>
<dbReference type="PANTHER" id="PTHR43280">
    <property type="entry name" value="ARAC-FAMILY TRANSCRIPTIONAL REGULATOR"/>
    <property type="match status" value="1"/>
</dbReference>
<gene>
    <name evidence="6" type="ORF">EOJ36_10800</name>
</gene>
<dbReference type="OrthoDB" id="5492415at2"/>
<comment type="caution">
    <text evidence="6">The sequence shown here is derived from an EMBL/GenBank/DDBJ whole genome shotgun (WGS) entry which is preliminary data.</text>
</comment>
<evidence type="ECO:0000313" key="7">
    <source>
        <dbReference type="Proteomes" id="UP000282832"/>
    </source>
</evidence>
<accession>A0A437PN36</accession>
<dbReference type="SUPFAM" id="SSF46689">
    <property type="entry name" value="Homeodomain-like"/>
    <property type="match status" value="1"/>
</dbReference>
<feature type="transmembrane region" description="Helical" evidence="4">
    <location>
        <begin position="213"/>
        <end position="236"/>
    </location>
</feature>
<dbReference type="Pfam" id="PF00165">
    <property type="entry name" value="HTH_AraC"/>
    <property type="match status" value="1"/>
</dbReference>
<evidence type="ECO:0000313" key="6">
    <source>
        <dbReference type="EMBL" id="RVU23559.1"/>
    </source>
</evidence>
<organism evidence="6 7">
    <name type="scientific">Sandaracinomonas limnophila</name>
    <dbReference type="NCBI Taxonomy" id="1862386"/>
    <lineage>
        <taxon>Bacteria</taxon>
        <taxon>Pseudomonadati</taxon>
        <taxon>Bacteroidota</taxon>
        <taxon>Cytophagia</taxon>
        <taxon>Cytophagales</taxon>
        <taxon>Flectobacillaceae</taxon>
        <taxon>Sandaracinomonas</taxon>
    </lineage>
</organism>
<dbReference type="SMART" id="SM00342">
    <property type="entry name" value="HTH_ARAC"/>
    <property type="match status" value="1"/>
</dbReference>
<dbReference type="PROSITE" id="PS01124">
    <property type="entry name" value="HTH_ARAC_FAMILY_2"/>
    <property type="match status" value="1"/>
</dbReference>
<reference evidence="6 7" key="1">
    <citation type="submission" date="2019-01" db="EMBL/GenBank/DDBJ databases">
        <authorList>
            <person name="Chen W.-M."/>
        </authorList>
    </citation>
    <scope>NUCLEOTIDE SEQUENCE [LARGE SCALE GENOMIC DNA]</scope>
    <source>
        <strain evidence="6 7">FSY-15</strain>
    </source>
</reference>
<keyword evidence="4" id="KW-0812">Transmembrane</keyword>
<dbReference type="RefSeq" id="WP_127805242.1">
    <property type="nucleotide sequence ID" value="NZ_SACY01000005.1"/>
</dbReference>
<feature type="transmembrane region" description="Helical" evidence="4">
    <location>
        <begin position="178"/>
        <end position="201"/>
    </location>
</feature>
<name>A0A437PN36_9BACT</name>
<dbReference type="InterPro" id="IPR018062">
    <property type="entry name" value="HTH_AraC-typ_CS"/>
</dbReference>
<keyword evidence="4" id="KW-0472">Membrane</keyword>
<dbReference type="PROSITE" id="PS00041">
    <property type="entry name" value="HTH_ARAC_FAMILY_1"/>
    <property type="match status" value="1"/>
</dbReference>
<dbReference type="AlphaFoldDB" id="A0A437PN36"/>
<feature type="transmembrane region" description="Helical" evidence="4">
    <location>
        <begin position="6"/>
        <end position="21"/>
    </location>
</feature>
<evidence type="ECO:0000259" key="5">
    <source>
        <dbReference type="PROSITE" id="PS01124"/>
    </source>
</evidence>
<feature type="transmembrane region" description="Helical" evidence="4">
    <location>
        <begin position="26"/>
        <end position="45"/>
    </location>
</feature>
<keyword evidence="1" id="KW-0805">Transcription regulation</keyword>
<sequence length="373" mass="43454">MSVVYQSLLGIFTGFLILFFNTKNKFLAFFFILVFLNGINHYFLYYSGDPIIISNLLVYPLPFSYLIGPCFYFYLQGLWETKLDFKQKDYLHLIPFGIAILLILPFSILSNEVKIQIASEFIHGELNIFKNHKVAGLSLQGLYVLRFLFGFVYTSYFGVLTLRKLFKNQIENVQNLKIWLYVFIIFTILFNLISLIVSMNYNRNIQHTGQNTGIVAFNFLGLVLNILAFLHPEVLYGTGLMKTKRDKPKGPKLENSFSSEEINEFEEKLKTYILDKPYLDINFNKAKVLVDLNISDKFFTFYFNDHLGVNFNLWKSDLRIEESIQLIKQNYLKSKTIESLANQVGFQSRNSFTEVFKQKTGFSPSQYLANVKK</sequence>
<keyword evidence="3" id="KW-0804">Transcription</keyword>
<dbReference type="InterPro" id="IPR018060">
    <property type="entry name" value="HTH_AraC"/>
</dbReference>
<proteinExistence type="predicted"/>
<dbReference type="InterPro" id="IPR009057">
    <property type="entry name" value="Homeodomain-like_sf"/>
</dbReference>
<evidence type="ECO:0000256" key="4">
    <source>
        <dbReference type="SAM" id="Phobius"/>
    </source>
</evidence>
<dbReference type="GO" id="GO:0003700">
    <property type="term" value="F:DNA-binding transcription factor activity"/>
    <property type="evidence" value="ECO:0007669"/>
    <property type="project" value="InterPro"/>
</dbReference>
<dbReference type="PANTHER" id="PTHR43280:SF2">
    <property type="entry name" value="HTH-TYPE TRANSCRIPTIONAL REGULATOR EXSA"/>
    <property type="match status" value="1"/>
</dbReference>
<keyword evidence="4" id="KW-1133">Transmembrane helix</keyword>
<feature type="transmembrane region" description="Helical" evidence="4">
    <location>
        <begin position="143"/>
        <end position="166"/>
    </location>
</feature>